<dbReference type="InterPro" id="IPR025660">
    <property type="entry name" value="Pept_his_AS"/>
</dbReference>
<reference evidence="1 2" key="1">
    <citation type="submission" date="2019-07" db="EMBL/GenBank/DDBJ databases">
        <title>Genomics analysis of Aphanomyces spp. identifies a new class of oomycete effector associated with host adaptation.</title>
        <authorList>
            <person name="Gaulin E."/>
        </authorList>
    </citation>
    <scope>NUCLEOTIDE SEQUENCE [LARGE SCALE GENOMIC DNA]</scope>
    <source>
        <strain evidence="1 2">ATCC 201684</strain>
    </source>
</reference>
<dbReference type="EMBL" id="VJMJ01000079">
    <property type="protein sequence ID" value="KAF0738033.1"/>
    <property type="molecule type" value="Genomic_DNA"/>
</dbReference>
<proteinExistence type="predicted"/>
<accession>A0A6G0XCU8</accession>
<dbReference type="AlphaFoldDB" id="A0A6G0XCU8"/>
<organism evidence="1 2">
    <name type="scientific">Aphanomyces euteiches</name>
    <dbReference type="NCBI Taxonomy" id="100861"/>
    <lineage>
        <taxon>Eukaryota</taxon>
        <taxon>Sar</taxon>
        <taxon>Stramenopiles</taxon>
        <taxon>Oomycota</taxon>
        <taxon>Saprolegniomycetes</taxon>
        <taxon>Saprolegniales</taxon>
        <taxon>Verrucalvaceae</taxon>
        <taxon>Aphanomyces</taxon>
    </lineage>
</organism>
<evidence type="ECO:0000313" key="1">
    <source>
        <dbReference type="EMBL" id="KAF0738033.1"/>
    </source>
</evidence>
<dbReference type="PANTHER" id="PTHR35899:SF1">
    <property type="entry name" value="PEPTIDASE C1A PAPAIN C-TERMINAL DOMAIN-CONTAINING PROTEIN"/>
    <property type="match status" value="1"/>
</dbReference>
<name>A0A6G0XCU8_9STRA</name>
<sequence>MLPYGTGSKDLQHIHVSRRSHEFSWKQIAVGATFAAVGLGYCASLHSLMAQQNAALASIQQQMSASLSSDAVDLSSTRGKPTKTSNPVVTQLPHKFAVDNVTPRKTQDLRGTCWDFATISVLEYTYRQQGIANGWLAPDTYVSLSEQAYGADLLRLCTTSDKSKCYLTATQNTTEGGYVEELLYLNRDISIFPDALCPYIPGPKSDTVCPGLTPEAKKKNPLMVTVNKLTEHIDSIDIKKALVTDRRAMALSTTMAVVTHYWPCVGELTKDPRCDVSSPQCTLCPPNTFQTACCIPVKDGEDYNMDGEFIAHYGMEAEGGHAMTIVGYNDLYRTKDGATGGYILKNSWWDGVDPALGPKHARGSHSIKYWLQEITAFEERFACPNSANPNNWYTCQGTVGVIQKHVFTGESPTKVTTKVAVNATGDMCLSNLTRLDAESQLSPLRLQCLDSSRCDPSLTYFTRNISLVGDQFNVICLFEYNPAGTSHDVCLPPLLIADIAHTLQPVKEELRENDPDICGFYFYPYDKQLANYQRGWEMTVDNLDVTWAPQSYAANAKKFPHLDYSLVLESTKKQNHTPATMFFAVVKNDK</sequence>
<dbReference type="InterPro" id="IPR038765">
    <property type="entry name" value="Papain-like_cys_pep_sf"/>
</dbReference>
<dbReference type="VEuPathDB" id="FungiDB:AeMF1_007303"/>
<dbReference type="SUPFAM" id="SSF54001">
    <property type="entry name" value="Cysteine proteinases"/>
    <property type="match status" value="1"/>
</dbReference>
<gene>
    <name evidence="1" type="ORF">Ae201684_006025</name>
</gene>
<dbReference type="PROSITE" id="PS00639">
    <property type="entry name" value="THIOL_PROTEASE_HIS"/>
    <property type="match status" value="1"/>
</dbReference>
<dbReference type="Gene3D" id="3.90.70.10">
    <property type="entry name" value="Cysteine proteinases"/>
    <property type="match status" value="1"/>
</dbReference>
<keyword evidence="2" id="KW-1185">Reference proteome</keyword>
<dbReference type="CDD" id="cd02619">
    <property type="entry name" value="Peptidase_C1"/>
    <property type="match status" value="1"/>
</dbReference>
<dbReference type="PANTHER" id="PTHR35899">
    <property type="entry name" value="PAPAIN FAMILY CYSTEINE PROTEASE DOMAIN CONTAINING PROTEIN"/>
    <property type="match status" value="1"/>
</dbReference>
<comment type="caution">
    <text evidence="1">The sequence shown here is derived from an EMBL/GenBank/DDBJ whole genome shotgun (WGS) entry which is preliminary data.</text>
</comment>
<evidence type="ECO:0000313" key="2">
    <source>
        <dbReference type="Proteomes" id="UP000481153"/>
    </source>
</evidence>
<protein>
    <recommendedName>
        <fullName evidence="3">Peptidase C1A papain C-terminal domain-containing protein</fullName>
    </recommendedName>
</protein>
<dbReference type="Proteomes" id="UP000481153">
    <property type="component" value="Unassembled WGS sequence"/>
</dbReference>
<evidence type="ECO:0008006" key="3">
    <source>
        <dbReference type="Google" id="ProtNLM"/>
    </source>
</evidence>